<feature type="domain" description="Winged helix-turn helix" evidence="1">
    <location>
        <begin position="108"/>
        <end position="160"/>
    </location>
</feature>
<dbReference type="EMBL" id="CP043494">
    <property type="protein sequence ID" value="WNG51590.1"/>
    <property type="molecule type" value="Genomic_DNA"/>
</dbReference>
<dbReference type="Proteomes" id="UP001611383">
    <property type="component" value="Chromosome"/>
</dbReference>
<gene>
    <name evidence="2" type="ORF">F0U60_51240</name>
</gene>
<evidence type="ECO:0000313" key="2">
    <source>
        <dbReference type="EMBL" id="WNG51590.1"/>
    </source>
</evidence>
<dbReference type="InterPro" id="IPR009057">
    <property type="entry name" value="Homeodomain-like_sf"/>
</dbReference>
<protein>
    <submittedName>
        <fullName evidence="2">Helix-turn-helix domain-containing protein</fullName>
    </submittedName>
</protein>
<name>A0ABY9X871_9BACT</name>
<dbReference type="SUPFAM" id="SSF46689">
    <property type="entry name" value="Homeodomain-like"/>
    <property type="match status" value="1"/>
</dbReference>
<evidence type="ECO:0000313" key="3">
    <source>
        <dbReference type="Proteomes" id="UP001611383"/>
    </source>
</evidence>
<sequence length="182" mass="20204">MLYTCGMGLLLQVSETERRRLREVARSADAGWVERERVEMVLLAAEGWSAPRIGAHLGWSAATVRRVLRAYIQRGPEALFPALRGRKPDVQRRQFIEAALQSLLALPQAWTAAQLARALEAHGVHLGPRQVRRYLGGMGAGWRRTQLSLEHKQDSAAVAAARQALFRLKKSPQRQSAAVLPG</sequence>
<dbReference type="Pfam" id="PF13384">
    <property type="entry name" value="HTH_23"/>
    <property type="match status" value="1"/>
</dbReference>
<accession>A0ABY9X871</accession>
<dbReference type="InterPro" id="IPR025959">
    <property type="entry name" value="Winged_HTH_dom"/>
</dbReference>
<keyword evidence="3" id="KW-1185">Reference proteome</keyword>
<dbReference type="Pfam" id="PF13592">
    <property type="entry name" value="HTH_33"/>
    <property type="match status" value="1"/>
</dbReference>
<reference evidence="2 3" key="1">
    <citation type="submission" date="2019-08" db="EMBL/GenBank/DDBJ databases">
        <title>Archangium and Cystobacter genomes.</title>
        <authorList>
            <person name="Chen I.-C.K."/>
            <person name="Wielgoss S."/>
        </authorList>
    </citation>
    <scope>NUCLEOTIDE SEQUENCE [LARGE SCALE GENOMIC DNA]</scope>
    <source>
        <strain evidence="2 3">Cbm 6</strain>
    </source>
</reference>
<proteinExistence type="predicted"/>
<organism evidence="2 3">
    <name type="scientific">Archangium minus</name>
    <dbReference type="NCBI Taxonomy" id="83450"/>
    <lineage>
        <taxon>Bacteria</taxon>
        <taxon>Pseudomonadati</taxon>
        <taxon>Myxococcota</taxon>
        <taxon>Myxococcia</taxon>
        <taxon>Myxococcales</taxon>
        <taxon>Cystobacterineae</taxon>
        <taxon>Archangiaceae</taxon>
        <taxon>Archangium</taxon>
    </lineage>
</organism>
<evidence type="ECO:0000259" key="1">
    <source>
        <dbReference type="Pfam" id="PF13592"/>
    </source>
</evidence>